<evidence type="ECO:0000256" key="2">
    <source>
        <dbReference type="SAM" id="MobiDB-lite"/>
    </source>
</evidence>
<comment type="caution">
    <text evidence="4">The sequence shown here is derived from an EMBL/GenBank/DDBJ whole genome shotgun (WGS) entry which is preliminary data.</text>
</comment>
<dbReference type="PANTHER" id="PTHR46572:SF2">
    <property type="entry name" value="RHO1 GDP-GTP EXCHANGE PROTEIN 1-RELATED"/>
    <property type="match status" value="1"/>
</dbReference>
<dbReference type="EMBL" id="JAEPRA010000011">
    <property type="protein sequence ID" value="KAG2178384.1"/>
    <property type="molecule type" value="Genomic_DNA"/>
</dbReference>
<dbReference type="PANTHER" id="PTHR46572">
    <property type="entry name" value="RHO1 GDP-GTP EXCHANGE PROTEIN 1-RELATED"/>
    <property type="match status" value="1"/>
</dbReference>
<dbReference type="InterPro" id="IPR001180">
    <property type="entry name" value="CNH_dom"/>
</dbReference>
<proteinExistence type="predicted"/>
<evidence type="ECO:0000259" key="3">
    <source>
        <dbReference type="Pfam" id="PF00780"/>
    </source>
</evidence>
<evidence type="ECO:0000313" key="5">
    <source>
        <dbReference type="Proteomes" id="UP000612746"/>
    </source>
</evidence>
<keyword evidence="1" id="KW-0344">Guanine-nucleotide releasing factor</keyword>
<evidence type="ECO:0000256" key="1">
    <source>
        <dbReference type="ARBA" id="ARBA00022658"/>
    </source>
</evidence>
<name>A0A8H7PRV8_9FUNG</name>
<dbReference type="GO" id="GO:0005085">
    <property type="term" value="F:guanyl-nucleotide exchange factor activity"/>
    <property type="evidence" value="ECO:0007669"/>
    <property type="project" value="UniProtKB-KW"/>
</dbReference>
<accession>A0A8H7PRV8</accession>
<dbReference type="AlphaFoldDB" id="A0A8H7PRV8"/>
<gene>
    <name evidence="4" type="ORF">INT44_001536</name>
</gene>
<dbReference type="OrthoDB" id="2446020at2759"/>
<evidence type="ECO:0000313" key="4">
    <source>
        <dbReference type="EMBL" id="KAG2178384.1"/>
    </source>
</evidence>
<feature type="domain" description="CNH" evidence="3">
    <location>
        <begin position="10"/>
        <end position="74"/>
    </location>
</feature>
<feature type="non-terminal residue" evidence="4">
    <location>
        <position position="1"/>
    </location>
</feature>
<protein>
    <recommendedName>
        <fullName evidence="3">CNH domain-containing protein</fullName>
    </recommendedName>
</protein>
<feature type="region of interest" description="Disordered" evidence="2">
    <location>
        <begin position="125"/>
        <end position="145"/>
    </location>
</feature>
<sequence>SPTHQTVTIEYAFYIDGKGRRKRPGFLIEWEGQPESFAFSYPYVLAFEPNFIEIRHMLTGALEQIISGIDIQSLSPALKNGTIRGAMTDASNDVYQVLFELKCLVQPQPKPAPSHLHTLAYRHQPTTEQQQPSYHTWHPSRNTHM</sequence>
<organism evidence="4 5">
    <name type="scientific">Umbelopsis vinacea</name>
    <dbReference type="NCBI Taxonomy" id="44442"/>
    <lineage>
        <taxon>Eukaryota</taxon>
        <taxon>Fungi</taxon>
        <taxon>Fungi incertae sedis</taxon>
        <taxon>Mucoromycota</taxon>
        <taxon>Mucoromycotina</taxon>
        <taxon>Umbelopsidomycetes</taxon>
        <taxon>Umbelopsidales</taxon>
        <taxon>Umbelopsidaceae</taxon>
        <taxon>Umbelopsis</taxon>
    </lineage>
</organism>
<reference evidence="4" key="1">
    <citation type="submission" date="2020-12" db="EMBL/GenBank/DDBJ databases">
        <title>Metabolic potential, ecology and presence of endohyphal bacteria is reflected in genomic diversity of Mucoromycotina.</title>
        <authorList>
            <person name="Muszewska A."/>
            <person name="Okrasinska A."/>
            <person name="Steczkiewicz K."/>
            <person name="Drgas O."/>
            <person name="Orlowska M."/>
            <person name="Perlinska-Lenart U."/>
            <person name="Aleksandrzak-Piekarczyk T."/>
            <person name="Szatraj K."/>
            <person name="Zielenkiewicz U."/>
            <person name="Pilsyk S."/>
            <person name="Malc E."/>
            <person name="Mieczkowski P."/>
            <person name="Kruszewska J.S."/>
            <person name="Biernat P."/>
            <person name="Pawlowska J."/>
        </authorList>
    </citation>
    <scope>NUCLEOTIDE SEQUENCE</scope>
    <source>
        <strain evidence="4">WA0000051536</strain>
    </source>
</reference>
<dbReference type="Pfam" id="PF00780">
    <property type="entry name" value="CNH"/>
    <property type="match status" value="1"/>
</dbReference>
<dbReference type="InterPro" id="IPR052233">
    <property type="entry name" value="Rho-type_GEFs"/>
</dbReference>
<dbReference type="Proteomes" id="UP000612746">
    <property type="component" value="Unassembled WGS sequence"/>
</dbReference>
<keyword evidence="5" id="KW-1185">Reference proteome</keyword>